<protein>
    <submittedName>
        <fullName evidence="5">Glycerate kinase</fullName>
        <ecNumber evidence="5">2.7.1.31</ecNumber>
    </submittedName>
</protein>
<dbReference type="PANTHER" id="PTHR21599:SF0">
    <property type="entry name" value="GLYCERATE KINASE"/>
    <property type="match status" value="1"/>
</dbReference>
<dbReference type="GO" id="GO:0031388">
    <property type="term" value="P:organic acid phosphorylation"/>
    <property type="evidence" value="ECO:0007669"/>
    <property type="project" value="UniProtKB-UniRule"/>
</dbReference>
<dbReference type="Pfam" id="PF02595">
    <property type="entry name" value="Gly_kinase"/>
    <property type="match status" value="1"/>
</dbReference>
<keyword evidence="6" id="KW-1185">Reference proteome</keyword>
<dbReference type="InterPro" id="IPR036129">
    <property type="entry name" value="Glycerate_kinase_sf"/>
</dbReference>
<dbReference type="InterPro" id="IPR004381">
    <property type="entry name" value="Glycerate_kinase"/>
</dbReference>
<organism evidence="5 6">
    <name type="scientific">Sporomusa ovata</name>
    <dbReference type="NCBI Taxonomy" id="2378"/>
    <lineage>
        <taxon>Bacteria</taxon>
        <taxon>Bacillati</taxon>
        <taxon>Bacillota</taxon>
        <taxon>Negativicutes</taxon>
        <taxon>Selenomonadales</taxon>
        <taxon>Sporomusaceae</taxon>
        <taxon>Sporomusa</taxon>
    </lineage>
</organism>
<comment type="similarity">
    <text evidence="1 4">Belongs to the glycerate kinase type-1 family.</text>
</comment>
<dbReference type="PANTHER" id="PTHR21599">
    <property type="entry name" value="GLYCERATE KINASE"/>
    <property type="match status" value="1"/>
</dbReference>
<dbReference type="InterPro" id="IPR018193">
    <property type="entry name" value="Glyc_kinase_flavodox-like_fold"/>
</dbReference>
<dbReference type="InterPro" id="IPR018197">
    <property type="entry name" value="Glycerate_kinase_RE-like"/>
</dbReference>
<accession>A0A0U1L266</accession>
<dbReference type="GO" id="GO:0008887">
    <property type="term" value="F:glycerate kinase activity"/>
    <property type="evidence" value="ECO:0007669"/>
    <property type="project" value="UniProtKB-UniRule"/>
</dbReference>
<evidence type="ECO:0000256" key="2">
    <source>
        <dbReference type="ARBA" id="ARBA00022679"/>
    </source>
</evidence>
<keyword evidence="2 4" id="KW-0808">Transferase</keyword>
<dbReference type="SUPFAM" id="SSF110738">
    <property type="entry name" value="Glycerate kinase I"/>
    <property type="match status" value="1"/>
</dbReference>
<dbReference type="PIRSF" id="PIRSF006078">
    <property type="entry name" value="GlxK"/>
    <property type="match status" value="1"/>
</dbReference>
<dbReference type="NCBIfam" id="TIGR00045">
    <property type="entry name" value="glycerate kinase"/>
    <property type="match status" value="1"/>
</dbReference>
<evidence type="ECO:0000256" key="4">
    <source>
        <dbReference type="PIRNR" id="PIRNR006078"/>
    </source>
</evidence>
<proteinExistence type="inferred from homology"/>
<dbReference type="EMBL" id="CTRP01000014">
    <property type="protein sequence ID" value="CQR73770.1"/>
    <property type="molecule type" value="Genomic_DNA"/>
</dbReference>
<reference evidence="6" key="1">
    <citation type="submission" date="2015-03" db="EMBL/GenBank/DDBJ databases">
        <authorList>
            <person name="Nijsse Bart"/>
        </authorList>
    </citation>
    <scope>NUCLEOTIDE SEQUENCE [LARGE SCALE GENOMIC DNA]</scope>
</reference>
<evidence type="ECO:0000313" key="5">
    <source>
        <dbReference type="EMBL" id="CQR73770.1"/>
    </source>
</evidence>
<dbReference type="RefSeq" id="WP_021171031.1">
    <property type="nucleotide sequence ID" value="NZ_CTRP01000014.1"/>
</dbReference>
<dbReference type="Proteomes" id="UP000049855">
    <property type="component" value="Unassembled WGS sequence"/>
</dbReference>
<name>A0A0U1L266_9FIRM</name>
<keyword evidence="3 4" id="KW-0418">Kinase</keyword>
<dbReference type="AlphaFoldDB" id="A0A0U1L266"/>
<evidence type="ECO:0000313" key="6">
    <source>
        <dbReference type="Proteomes" id="UP000049855"/>
    </source>
</evidence>
<dbReference type="Gene3D" id="3.40.50.10350">
    <property type="entry name" value="Glycerate kinase, domain 1"/>
    <property type="match status" value="1"/>
</dbReference>
<evidence type="ECO:0000256" key="3">
    <source>
        <dbReference type="ARBA" id="ARBA00022777"/>
    </source>
</evidence>
<sequence>MRIIVAPDSFKGSISAIDVANAMEQGILMVDPQANIKKVPIADGGEGTVEALVATTGGRIIRQSVMGPLGDRVEASWGILGDGETAVIEMAAASGLILVPKEKRNPLFTTTYGTGQLIRAALDRGLRKMIIGIGGSATNDGGAGMARALGAKFLNKDNSGLPQGGAALANLVKIDLSEFDPRLAETEIVVACDVDNPLCGPQGASAVYGPQKGASPEMVTELDQAMHHYAEIAKQATGKDVENLPGAGAAGGLGSGFMFFTNAKLRPGVEIVLDAAKFDDLMRNADLVITGEGCTDFQTSRGKAPIGVAKRASKYDVPTICLSGGLGVGHESVLLHGIWGVCSIVPQPITLDECMGRAESLVIEATARLLRLLRAGMVIGLKLEKSGVRRY</sequence>
<evidence type="ECO:0000256" key="1">
    <source>
        <dbReference type="ARBA" id="ARBA00006284"/>
    </source>
</evidence>
<gene>
    <name evidence="5" type="ORF">SpAn4DRAFT_0232</name>
</gene>
<dbReference type="Gene3D" id="3.90.1510.10">
    <property type="entry name" value="Glycerate kinase, domain 2"/>
    <property type="match status" value="1"/>
</dbReference>
<dbReference type="EC" id="2.7.1.31" evidence="5"/>